<feature type="transmembrane region" description="Helical" evidence="2">
    <location>
        <begin position="368"/>
        <end position="388"/>
    </location>
</feature>
<feature type="chain" id="PRO_5011960634" description="RGS domain-containing protein" evidence="3">
    <location>
        <begin position="23"/>
        <end position="711"/>
    </location>
</feature>
<evidence type="ECO:0008006" key="6">
    <source>
        <dbReference type="Google" id="ProtNLM"/>
    </source>
</evidence>
<dbReference type="SUPFAM" id="SSF48097">
    <property type="entry name" value="Regulator of G-protein signaling, RGS"/>
    <property type="match status" value="1"/>
</dbReference>
<keyword evidence="2" id="KW-1133">Transmembrane helix</keyword>
<keyword evidence="5" id="KW-1185">Reference proteome</keyword>
<organism evidence="4 5">
    <name type="scientific">Smittium mucronatum</name>
    <dbReference type="NCBI Taxonomy" id="133383"/>
    <lineage>
        <taxon>Eukaryota</taxon>
        <taxon>Fungi</taxon>
        <taxon>Fungi incertae sedis</taxon>
        <taxon>Zoopagomycota</taxon>
        <taxon>Kickxellomycotina</taxon>
        <taxon>Harpellomycetes</taxon>
        <taxon>Harpellales</taxon>
        <taxon>Legeriomycetaceae</taxon>
        <taxon>Smittium</taxon>
    </lineage>
</organism>
<evidence type="ECO:0000313" key="4">
    <source>
        <dbReference type="EMBL" id="OLY83767.1"/>
    </source>
</evidence>
<keyword evidence="3" id="KW-0732">Signal</keyword>
<dbReference type="InterPro" id="IPR044926">
    <property type="entry name" value="RGS_subdomain_2"/>
</dbReference>
<dbReference type="InterPro" id="IPR036305">
    <property type="entry name" value="RGS_sf"/>
</dbReference>
<comment type="caution">
    <text evidence="4">The sequence shown here is derived from an EMBL/GenBank/DDBJ whole genome shotgun (WGS) entry which is preliminary data.</text>
</comment>
<evidence type="ECO:0000256" key="3">
    <source>
        <dbReference type="SAM" id="SignalP"/>
    </source>
</evidence>
<dbReference type="Gene3D" id="1.10.167.10">
    <property type="entry name" value="Regulator of G-protein Signalling 4, domain 2"/>
    <property type="match status" value="1"/>
</dbReference>
<dbReference type="EMBL" id="LSSL01000758">
    <property type="protein sequence ID" value="OLY83767.1"/>
    <property type="molecule type" value="Genomic_DNA"/>
</dbReference>
<dbReference type="Proteomes" id="UP000187455">
    <property type="component" value="Unassembled WGS sequence"/>
</dbReference>
<feature type="transmembrane region" description="Helical" evidence="2">
    <location>
        <begin position="151"/>
        <end position="170"/>
    </location>
</feature>
<sequence>MMFKELSFLLAVLAITFTHVHSIDVPQTRNSTPFRLIDTSPKVPSMLSLNKRSVPLSAFPENNPLNSTKIVVIDADSATDSTGNQTVSSTVEYNHESDLSYQIREIYQTIKVAKHAAWFSIIGVWSVIFVISTVMYMKLSAHTQESKFKSRTIVFCVVVSGYIFTVHAMATEALNPYYPCVLRIFIGYPTLFIFSISLILRSILYASQVRMILLKNEISALLSQSEKENNNKSLVFDDSKAKTDHMQLSFFSRFLRLVTNSTYSQNTQDKLLEVQYRINMNNRVLDFLRDRNYLIFVVISLVVAFSIFGYFSTYSLYGFRPVSYGCPAKITTPLIPLYTVIFICVGCVPPVFFLTIGFKDAYGIQAELFVTMMSTLILVTGLVVYNQFVPVTKIVYASGYVIVLPLFFIQHYMMVILPLVQLRKLRQHRPVGKLFNSSGGSTANDRIPVGHALATSSKKEQFEGILAYPAGFVRLSKAAEETFCPENVNFLQDYQLLKFKVCSLITSDSNDNEANNKYFDDELASESQQSDRYSVGPDIETRQESKSSYQKSLLLDTHSSHNLDPKLRVYGSEKFNNSSLSIDEIQDELDLEMLLGGEFIPPLPVTIADSVYRMGLMLDLQLLNDSEGRKERNTPKFTQIPLKLNTEFYKFYYKYIHKDALLAVNITTKAVGPIENAIRGEKYTLGMFDDALDEVLNNLYTNTYPIMLKTL</sequence>
<feature type="region of interest" description="Disordered" evidence="1">
    <location>
        <begin position="520"/>
        <end position="547"/>
    </location>
</feature>
<gene>
    <name evidence="4" type="ORF">AYI68_g2085</name>
</gene>
<evidence type="ECO:0000256" key="2">
    <source>
        <dbReference type="SAM" id="Phobius"/>
    </source>
</evidence>
<feature type="transmembrane region" description="Helical" evidence="2">
    <location>
        <begin position="182"/>
        <end position="204"/>
    </location>
</feature>
<proteinExistence type="predicted"/>
<evidence type="ECO:0000256" key="1">
    <source>
        <dbReference type="SAM" id="MobiDB-lite"/>
    </source>
</evidence>
<dbReference type="OrthoDB" id="196547at2759"/>
<feature type="transmembrane region" description="Helical" evidence="2">
    <location>
        <begin position="293"/>
        <end position="317"/>
    </location>
</feature>
<keyword evidence="2" id="KW-0812">Transmembrane</keyword>
<protein>
    <recommendedName>
        <fullName evidence="6">RGS domain-containing protein</fullName>
    </recommendedName>
</protein>
<reference evidence="4 5" key="1">
    <citation type="journal article" date="2016" name="Mol. Biol. Evol.">
        <title>Genome-Wide Survey of Gut Fungi (Harpellales) Reveals the First Horizontally Transferred Ubiquitin Gene from a Mosquito Host.</title>
        <authorList>
            <person name="Wang Y."/>
            <person name="White M.M."/>
            <person name="Kvist S."/>
            <person name="Moncalvo J.M."/>
        </authorList>
    </citation>
    <scope>NUCLEOTIDE SEQUENCE [LARGE SCALE GENOMIC DNA]</scope>
    <source>
        <strain evidence="4 5">ALG-7-W6</strain>
    </source>
</reference>
<feature type="signal peptide" evidence="3">
    <location>
        <begin position="1"/>
        <end position="22"/>
    </location>
</feature>
<name>A0A1R0H3Q2_9FUNG</name>
<evidence type="ECO:0000313" key="5">
    <source>
        <dbReference type="Proteomes" id="UP000187455"/>
    </source>
</evidence>
<feature type="transmembrane region" description="Helical" evidence="2">
    <location>
        <begin position="116"/>
        <end position="139"/>
    </location>
</feature>
<keyword evidence="2" id="KW-0472">Membrane</keyword>
<feature type="transmembrane region" description="Helical" evidence="2">
    <location>
        <begin position="394"/>
        <end position="420"/>
    </location>
</feature>
<dbReference type="STRING" id="133383.A0A1R0H3Q2"/>
<feature type="transmembrane region" description="Helical" evidence="2">
    <location>
        <begin position="337"/>
        <end position="356"/>
    </location>
</feature>
<accession>A0A1R0H3Q2</accession>
<dbReference type="AlphaFoldDB" id="A0A1R0H3Q2"/>